<evidence type="ECO:0000313" key="3">
    <source>
        <dbReference type="Proteomes" id="UP000006158"/>
    </source>
</evidence>
<name>I7FMB2_MYCS2</name>
<reference evidence="2 3" key="1">
    <citation type="journal article" date="2007" name="Genome Biol.">
        <title>Interrupted coding sequences in Mycobacterium smegmatis: authentic mutations or sequencing errors?</title>
        <authorList>
            <person name="Deshayes C."/>
            <person name="Perrodou E."/>
            <person name="Gallien S."/>
            <person name="Euphrasie D."/>
            <person name="Schaeffer C."/>
            <person name="Van-Dorsselaer A."/>
            <person name="Poch O."/>
            <person name="Lecompte O."/>
            <person name="Reyrat J.M."/>
        </authorList>
    </citation>
    <scope>NUCLEOTIDE SEQUENCE [LARGE SCALE GENOMIC DNA]</scope>
    <source>
        <strain evidence="3">ATCC 700084 / mc(2)155</strain>
    </source>
</reference>
<reference evidence="2 3" key="2">
    <citation type="journal article" date="2009" name="Genome Res.">
        <title>Ortho-proteogenomics: multiple proteomes investigation through orthology and a new MS-based protocol.</title>
        <authorList>
            <person name="Gallien S."/>
            <person name="Perrodou E."/>
            <person name="Carapito C."/>
            <person name="Deshayes C."/>
            <person name="Reyrat J.M."/>
            <person name="Van Dorsselaer A."/>
            <person name="Poch O."/>
            <person name="Schaeffer C."/>
            <person name="Lecompte O."/>
        </authorList>
    </citation>
    <scope>NUCLEOTIDE SEQUENCE [LARGE SCALE GENOMIC DNA]</scope>
    <source>
        <strain evidence="3">ATCC 700084 / mc(2)155</strain>
    </source>
</reference>
<evidence type="ECO:0000256" key="1">
    <source>
        <dbReference type="SAM" id="MobiDB-lite"/>
    </source>
</evidence>
<dbReference type="EMBL" id="CP001663">
    <property type="protein sequence ID" value="AFP42420.1"/>
    <property type="molecule type" value="Genomic_DNA"/>
</dbReference>
<dbReference type="Proteomes" id="UP000006158">
    <property type="component" value="Chromosome"/>
</dbReference>
<feature type="region of interest" description="Disordered" evidence="1">
    <location>
        <begin position="1"/>
        <end position="41"/>
    </location>
</feature>
<sequence>MVELGPVGRHTLSEGLARLVPRRVEPVKRSHGNPLAKPVNP</sequence>
<accession>I7FMB2</accession>
<gene>
    <name evidence="2" type="ordered locus">MSMEI_5987</name>
</gene>
<dbReference type="KEGG" id="msg:MSMEI_5987"/>
<evidence type="ECO:0000313" key="2">
    <source>
        <dbReference type="EMBL" id="AFP42420.1"/>
    </source>
</evidence>
<organism evidence="2 3">
    <name type="scientific">Mycolicibacterium smegmatis (strain ATCC 700084 / mc(2)155)</name>
    <name type="common">Mycobacterium smegmatis</name>
    <dbReference type="NCBI Taxonomy" id="246196"/>
    <lineage>
        <taxon>Bacteria</taxon>
        <taxon>Bacillati</taxon>
        <taxon>Actinomycetota</taxon>
        <taxon>Actinomycetes</taxon>
        <taxon>Mycobacteriales</taxon>
        <taxon>Mycobacteriaceae</taxon>
        <taxon>Mycolicibacterium</taxon>
    </lineage>
</organism>
<proteinExistence type="predicted"/>
<protein>
    <submittedName>
        <fullName evidence="2">Uncharacterized protein</fullName>
    </submittedName>
</protein>
<dbReference type="AlphaFoldDB" id="I7FMB2"/>